<dbReference type="PROSITE" id="PS50234">
    <property type="entry name" value="VWFA"/>
    <property type="match status" value="1"/>
</dbReference>
<feature type="region of interest" description="Disordered" evidence="1">
    <location>
        <begin position="37"/>
        <end position="67"/>
    </location>
</feature>
<feature type="compositionally biased region" description="Polar residues" evidence="1">
    <location>
        <begin position="58"/>
        <end position="67"/>
    </location>
</feature>
<protein>
    <submittedName>
        <fullName evidence="3">VWA domain-containing protein</fullName>
    </submittedName>
</protein>
<dbReference type="SUPFAM" id="SSF53300">
    <property type="entry name" value="vWA-like"/>
    <property type="match status" value="1"/>
</dbReference>
<feature type="non-terminal residue" evidence="3">
    <location>
        <position position="179"/>
    </location>
</feature>
<dbReference type="EMBL" id="JASCXX010000042">
    <property type="protein sequence ID" value="MDI6451598.1"/>
    <property type="molecule type" value="Genomic_DNA"/>
</dbReference>
<sequence length="179" mass="18857">MQCPRCGDNNQSANANYCTNCRAPLKATTLATLTQVRHSPPTNGTTAPQPVYGGSQAPIGNSNQPSASVYLNHAQGRSLGQGQSEDLVLVLDTSGSMARRYDGSRDKITAAKRGTSSLVLNMAMIDPNAQVGLVRFDSSATPLLPLGPLHSNKDPLIRKIQSLQADGGTDQNEGLKAAR</sequence>
<dbReference type="Pfam" id="PF13519">
    <property type="entry name" value="VWA_2"/>
    <property type="match status" value="1"/>
</dbReference>
<feature type="compositionally biased region" description="Polar residues" evidence="1">
    <location>
        <begin position="37"/>
        <end position="48"/>
    </location>
</feature>
<proteinExistence type="predicted"/>
<keyword evidence="4" id="KW-1185">Reference proteome</keyword>
<dbReference type="InterPro" id="IPR036465">
    <property type="entry name" value="vWFA_dom_sf"/>
</dbReference>
<evidence type="ECO:0000259" key="2">
    <source>
        <dbReference type="PROSITE" id="PS50234"/>
    </source>
</evidence>
<evidence type="ECO:0000256" key="1">
    <source>
        <dbReference type="SAM" id="MobiDB-lite"/>
    </source>
</evidence>
<dbReference type="Proteomes" id="UP001431776">
    <property type="component" value="Unassembled WGS sequence"/>
</dbReference>
<feature type="domain" description="VWFA" evidence="2">
    <location>
        <begin position="86"/>
        <end position="179"/>
    </location>
</feature>
<dbReference type="AlphaFoldDB" id="A0AAW6U0T0"/>
<evidence type="ECO:0000313" key="3">
    <source>
        <dbReference type="EMBL" id="MDI6451598.1"/>
    </source>
</evidence>
<accession>A0AAW6U0T0</accession>
<comment type="caution">
    <text evidence="3">The sequence shown here is derived from an EMBL/GenBank/DDBJ whole genome shotgun (WGS) entry which is preliminary data.</text>
</comment>
<name>A0AAW6U0T0_9BACT</name>
<dbReference type="RefSeq" id="WP_349247008.1">
    <property type="nucleotide sequence ID" value="NZ_JASCXX010000042.1"/>
</dbReference>
<dbReference type="Gene3D" id="3.40.50.410">
    <property type="entry name" value="von Willebrand factor, type A domain"/>
    <property type="match status" value="1"/>
</dbReference>
<evidence type="ECO:0000313" key="4">
    <source>
        <dbReference type="Proteomes" id="UP001431776"/>
    </source>
</evidence>
<gene>
    <name evidence="3" type="ORF">QJ522_21225</name>
</gene>
<dbReference type="InterPro" id="IPR002035">
    <property type="entry name" value="VWF_A"/>
</dbReference>
<organism evidence="3 4">
    <name type="scientific">Anaerobaca lacustris</name>
    <dbReference type="NCBI Taxonomy" id="3044600"/>
    <lineage>
        <taxon>Bacteria</taxon>
        <taxon>Pseudomonadati</taxon>
        <taxon>Planctomycetota</taxon>
        <taxon>Phycisphaerae</taxon>
        <taxon>Sedimentisphaerales</taxon>
        <taxon>Anaerobacaceae</taxon>
        <taxon>Anaerobaca</taxon>
    </lineage>
</organism>
<dbReference type="CDD" id="cd00198">
    <property type="entry name" value="vWFA"/>
    <property type="match status" value="1"/>
</dbReference>
<reference evidence="3" key="1">
    <citation type="submission" date="2023-05" db="EMBL/GenBank/DDBJ databases">
        <title>Anaerotaeda fermentans gen. nov., sp. nov., a novel anaerobic planctomycete of the new family within the order Sedimentisphaerales isolated from Taman Peninsula, Russia.</title>
        <authorList>
            <person name="Khomyakova M.A."/>
            <person name="Merkel A.Y."/>
            <person name="Slobodkin A.I."/>
        </authorList>
    </citation>
    <scope>NUCLEOTIDE SEQUENCE</scope>
    <source>
        <strain evidence="3">M17dextr</strain>
    </source>
</reference>